<sequence length="173" mass="20268">MIKITDELYYRRIEKDDLTDRVRWINDPDINETLTFETPISLASTEAWFSKTILDSTKCNLSFFVHKEDSFIAIGFGGFINIDSKADKAELYITLGNREYQGKGFGKRLVQFLMQFGFIELGLQKIYLSTLEHNHRAFGLYESCGFEEEGRFKRHIRHKGKLKDLIYMAAFRK</sequence>
<evidence type="ECO:0000259" key="1">
    <source>
        <dbReference type="PROSITE" id="PS51186"/>
    </source>
</evidence>
<dbReference type="Pfam" id="PF13302">
    <property type="entry name" value="Acetyltransf_3"/>
    <property type="match status" value="1"/>
</dbReference>
<reference evidence="2 3" key="1">
    <citation type="submission" date="2022-07" db="EMBL/GenBank/DDBJ databases">
        <title>Pseudidiomarina sp. nov, a marine bacterium isolated from Pacific Ocean.</title>
        <authorList>
            <person name="Wang Y."/>
        </authorList>
    </citation>
    <scope>NUCLEOTIDE SEQUENCE [LARGE SCALE GENOMIC DNA]</scope>
    <source>
        <strain evidence="2 3">GXY010</strain>
    </source>
</reference>
<name>A0ABU3KYU7_9GAMM</name>
<dbReference type="InterPro" id="IPR000182">
    <property type="entry name" value="GNAT_dom"/>
</dbReference>
<dbReference type="PROSITE" id="PS51186">
    <property type="entry name" value="GNAT"/>
    <property type="match status" value="1"/>
</dbReference>
<comment type="caution">
    <text evidence="2">The sequence shown here is derived from an EMBL/GenBank/DDBJ whole genome shotgun (WGS) entry which is preliminary data.</text>
</comment>
<accession>A0ABU3KYU7</accession>
<protein>
    <submittedName>
        <fullName evidence="2">GNAT family N-acetyltransferase</fullName>
    </submittedName>
</protein>
<keyword evidence="3" id="KW-1185">Reference proteome</keyword>
<dbReference type="InterPro" id="IPR016181">
    <property type="entry name" value="Acyl_CoA_acyltransferase"/>
</dbReference>
<dbReference type="Gene3D" id="3.40.630.30">
    <property type="match status" value="1"/>
</dbReference>
<gene>
    <name evidence="2" type="ORF">NOG12_09580</name>
</gene>
<dbReference type="EMBL" id="JANFPJ010000018">
    <property type="protein sequence ID" value="MDT7526326.1"/>
    <property type="molecule type" value="Genomic_DNA"/>
</dbReference>
<dbReference type="RefSeq" id="WP_313933116.1">
    <property type="nucleotide sequence ID" value="NZ_JANFPJ010000018.1"/>
</dbReference>
<dbReference type="SUPFAM" id="SSF55729">
    <property type="entry name" value="Acyl-CoA N-acyltransferases (Nat)"/>
    <property type="match status" value="1"/>
</dbReference>
<dbReference type="Proteomes" id="UP001305027">
    <property type="component" value="Unassembled WGS sequence"/>
</dbReference>
<organism evidence="2 3">
    <name type="scientific">Pseudidiomarina fusca</name>
    <dbReference type="NCBI Taxonomy" id="2965078"/>
    <lineage>
        <taxon>Bacteria</taxon>
        <taxon>Pseudomonadati</taxon>
        <taxon>Pseudomonadota</taxon>
        <taxon>Gammaproteobacteria</taxon>
        <taxon>Alteromonadales</taxon>
        <taxon>Idiomarinaceae</taxon>
        <taxon>Pseudidiomarina</taxon>
    </lineage>
</organism>
<feature type="domain" description="N-acetyltransferase" evidence="1">
    <location>
        <begin position="8"/>
        <end position="173"/>
    </location>
</feature>
<dbReference type="PANTHER" id="PTHR43415:SF3">
    <property type="entry name" value="GNAT-FAMILY ACETYLTRANSFERASE"/>
    <property type="match status" value="1"/>
</dbReference>
<evidence type="ECO:0000313" key="2">
    <source>
        <dbReference type="EMBL" id="MDT7526326.1"/>
    </source>
</evidence>
<dbReference type="PANTHER" id="PTHR43415">
    <property type="entry name" value="SPERMIDINE N(1)-ACETYLTRANSFERASE"/>
    <property type="match status" value="1"/>
</dbReference>
<evidence type="ECO:0000313" key="3">
    <source>
        <dbReference type="Proteomes" id="UP001305027"/>
    </source>
</evidence>
<proteinExistence type="predicted"/>
<dbReference type="CDD" id="cd04301">
    <property type="entry name" value="NAT_SF"/>
    <property type="match status" value="1"/>
</dbReference>